<name>A0A1J3I6C8_NOCCA</name>
<proteinExistence type="predicted"/>
<accession>A0A1J3I6C8</accession>
<organism evidence="1">
    <name type="scientific">Noccaea caerulescens</name>
    <name type="common">Alpine penny-cress</name>
    <name type="synonym">Thlaspi caerulescens</name>
    <dbReference type="NCBI Taxonomy" id="107243"/>
    <lineage>
        <taxon>Eukaryota</taxon>
        <taxon>Viridiplantae</taxon>
        <taxon>Streptophyta</taxon>
        <taxon>Embryophyta</taxon>
        <taxon>Tracheophyta</taxon>
        <taxon>Spermatophyta</taxon>
        <taxon>Magnoliopsida</taxon>
        <taxon>eudicotyledons</taxon>
        <taxon>Gunneridae</taxon>
        <taxon>Pentapetalae</taxon>
        <taxon>rosids</taxon>
        <taxon>malvids</taxon>
        <taxon>Brassicales</taxon>
        <taxon>Brassicaceae</taxon>
        <taxon>Coluteocarpeae</taxon>
        <taxon>Noccaea</taxon>
    </lineage>
</organism>
<protein>
    <submittedName>
        <fullName evidence="1">Uncharacterized protein</fullName>
    </submittedName>
</protein>
<reference evidence="1" key="1">
    <citation type="submission" date="2016-07" db="EMBL/GenBank/DDBJ databases">
        <title>De novo transcriptome assembly of four accessions of the metal hyperaccumulator plant Noccaea caerulescens.</title>
        <authorList>
            <person name="Blande D."/>
            <person name="Halimaa P."/>
            <person name="Tervahauta A.I."/>
            <person name="Aarts M.G."/>
            <person name="Karenlampi S.O."/>
        </authorList>
    </citation>
    <scope>NUCLEOTIDE SEQUENCE</scope>
</reference>
<sequence>MQVRKEAKTMMIEENYLIFLSCPSFASLSLNHSIHRFQIQSILTVIAVPTTTAQEIHNQVGITPLASPLA</sequence>
<dbReference type="AlphaFoldDB" id="A0A1J3I6C8"/>
<evidence type="ECO:0000313" key="1">
    <source>
        <dbReference type="EMBL" id="JAU75946.1"/>
    </source>
</evidence>
<dbReference type="EMBL" id="GEVL01001395">
    <property type="protein sequence ID" value="JAU75946.1"/>
    <property type="molecule type" value="Transcribed_RNA"/>
</dbReference>
<gene>
    <name evidence="1" type="ORF">LE_TR12176_c0_g1_i1_g.39747</name>
</gene>